<dbReference type="Gene3D" id="3.20.20.220">
    <property type="match status" value="1"/>
</dbReference>
<dbReference type="InterPro" id="IPR003171">
    <property type="entry name" value="Mehydrof_redctse-like"/>
</dbReference>
<evidence type="ECO:0000256" key="1">
    <source>
        <dbReference type="ARBA" id="ARBA00001974"/>
    </source>
</evidence>
<evidence type="ECO:0000313" key="6">
    <source>
        <dbReference type="EMBL" id="EQD39713.1"/>
    </source>
</evidence>
<accession>T0Z3N9</accession>
<feature type="non-terminal residue" evidence="6">
    <location>
        <position position="53"/>
    </location>
</feature>
<organism evidence="6">
    <name type="scientific">mine drainage metagenome</name>
    <dbReference type="NCBI Taxonomy" id="410659"/>
    <lineage>
        <taxon>unclassified sequences</taxon>
        <taxon>metagenomes</taxon>
        <taxon>ecological metagenomes</taxon>
    </lineage>
</organism>
<dbReference type="GO" id="GO:0004489">
    <property type="term" value="F:methylenetetrahydrofolate reductase [NAD(P)H] activity"/>
    <property type="evidence" value="ECO:0007669"/>
    <property type="project" value="InterPro"/>
</dbReference>
<dbReference type="Pfam" id="PF02219">
    <property type="entry name" value="MTHFR"/>
    <property type="match status" value="1"/>
</dbReference>
<reference evidence="6" key="1">
    <citation type="submission" date="2013-08" db="EMBL/GenBank/DDBJ databases">
        <authorList>
            <person name="Mendez C."/>
            <person name="Richter M."/>
            <person name="Ferrer M."/>
            <person name="Sanchez J."/>
        </authorList>
    </citation>
    <scope>NUCLEOTIDE SEQUENCE</scope>
</reference>
<keyword evidence="4" id="KW-0274">FAD</keyword>
<dbReference type="SUPFAM" id="SSF51730">
    <property type="entry name" value="FAD-linked oxidoreductase"/>
    <property type="match status" value="1"/>
</dbReference>
<proteinExistence type="predicted"/>
<reference evidence="6" key="2">
    <citation type="journal article" date="2014" name="ISME J.">
        <title>Microbial stratification in low pH oxic and suboxic macroscopic growths along an acid mine drainage.</title>
        <authorList>
            <person name="Mendez-Garcia C."/>
            <person name="Mesa V."/>
            <person name="Sprenger R.R."/>
            <person name="Richter M."/>
            <person name="Diez M.S."/>
            <person name="Solano J."/>
            <person name="Bargiela R."/>
            <person name="Golyshina O.V."/>
            <person name="Manteca A."/>
            <person name="Ramos J.L."/>
            <person name="Gallego J.R."/>
            <person name="Llorente I."/>
            <person name="Martins Dos Santos V.A."/>
            <person name="Jensen O.N."/>
            <person name="Pelaez A.I."/>
            <person name="Sanchez J."/>
            <person name="Ferrer M."/>
        </authorList>
    </citation>
    <scope>NUCLEOTIDE SEQUENCE</scope>
</reference>
<evidence type="ECO:0000256" key="2">
    <source>
        <dbReference type="ARBA" id="ARBA00004777"/>
    </source>
</evidence>
<name>T0Z3N9_9ZZZZ</name>
<dbReference type="InterPro" id="IPR029041">
    <property type="entry name" value="FAD-linked_oxidoreductase-like"/>
</dbReference>
<sequence>MPRAPEAGLHGDPDEGNGMINVSFEFFPPGDAAMEATLWRSVERLRPLAPKFV</sequence>
<keyword evidence="3" id="KW-0285">Flavoprotein</keyword>
<dbReference type="GO" id="GO:0035999">
    <property type="term" value="P:tetrahydrofolate interconversion"/>
    <property type="evidence" value="ECO:0007669"/>
    <property type="project" value="UniProtKB-UniPathway"/>
</dbReference>
<dbReference type="UniPathway" id="UPA00193"/>
<evidence type="ECO:0000256" key="4">
    <source>
        <dbReference type="ARBA" id="ARBA00022827"/>
    </source>
</evidence>
<comment type="caution">
    <text evidence="6">The sequence shown here is derived from an EMBL/GenBank/DDBJ whole genome shotgun (WGS) entry which is preliminary data.</text>
</comment>
<dbReference type="GO" id="GO:0006555">
    <property type="term" value="P:methionine metabolic process"/>
    <property type="evidence" value="ECO:0007669"/>
    <property type="project" value="InterPro"/>
</dbReference>
<protein>
    <submittedName>
        <fullName evidence="6">5,10-methylenetetrahydrofolate reductase</fullName>
    </submittedName>
</protein>
<dbReference type="AlphaFoldDB" id="T0Z3N9"/>
<comment type="pathway">
    <text evidence="2">One-carbon metabolism; tetrahydrofolate interconversion.</text>
</comment>
<comment type="cofactor">
    <cofactor evidence="1">
        <name>FAD</name>
        <dbReference type="ChEBI" id="CHEBI:57692"/>
    </cofactor>
</comment>
<evidence type="ECO:0000256" key="3">
    <source>
        <dbReference type="ARBA" id="ARBA00022630"/>
    </source>
</evidence>
<gene>
    <name evidence="6" type="ORF">B1A_16753</name>
</gene>
<evidence type="ECO:0000256" key="5">
    <source>
        <dbReference type="ARBA" id="ARBA00023002"/>
    </source>
</evidence>
<keyword evidence="5" id="KW-0560">Oxidoreductase</keyword>
<dbReference type="EMBL" id="AUZX01012309">
    <property type="protein sequence ID" value="EQD39713.1"/>
    <property type="molecule type" value="Genomic_DNA"/>
</dbReference>